<evidence type="ECO:0000256" key="1">
    <source>
        <dbReference type="SAM" id="Phobius"/>
    </source>
</evidence>
<keyword evidence="1" id="KW-0472">Membrane</keyword>
<dbReference type="RefSeq" id="WP_255190068.1">
    <property type="nucleotide sequence ID" value="NZ_CP113517.1"/>
</dbReference>
<name>A0ABY7GKR7_9GAMM</name>
<evidence type="ECO:0000313" key="2">
    <source>
        <dbReference type="EMBL" id="WAR45101.1"/>
    </source>
</evidence>
<evidence type="ECO:0000313" key="3">
    <source>
        <dbReference type="Proteomes" id="UP001162780"/>
    </source>
</evidence>
<organism evidence="2 3">
    <name type="scientific">Methylomonas rapida</name>
    <dbReference type="NCBI Taxonomy" id="2963939"/>
    <lineage>
        <taxon>Bacteria</taxon>
        <taxon>Pseudomonadati</taxon>
        <taxon>Pseudomonadota</taxon>
        <taxon>Gammaproteobacteria</taxon>
        <taxon>Methylococcales</taxon>
        <taxon>Methylococcaceae</taxon>
        <taxon>Methylomonas</taxon>
    </lineage>
</organism>
<reference evidence="2" key="1">
    <citation type="submission" date="2022-11" db="EMBL/GenBank/DDBJ databases">
        <title>Methylomonas rapida sp. nov., Carotenoid-Producing Obligate Methanotrophs with High Growth Characteristics and Biotechnological Potential.</title>
        <authorList>
            <person name="Tikhonova E.N."/>
            <person name="Suleimanov R.Z."/>
            <person name="Miroshnikov K."/>
            <person name="Oshkin I.Y."/>
            <person name="Belova S.E."/>
            <person name="Danilova O.V."/>
            <person name="Ashikhmin A."/>
            <person name="Konopkin A."/>
            <person name="But S.Y."/>
            <person name="Khmelenina V.N."/>
            <person name="Kuznetsov N."/>
            <person name="Pimenov N.V."/>
            <person name="Dedysh S.N."/>
        </authorList>
    </citation>
    <scope>NUCLEOTIDE SEQUENCE</scope>
    <source>
        <strain evidence="2">MP1</strain>
    </source>
</reference>
<feature type="transmembrane region" description="Helical" evidence="1">
    <location>
        <begin position="285"/>
        <end position="303"/>
    </location>
</feature>
<gene>
    <name evidence="2" type="ORF">NM686_000920</name>
</gene>
<keyword evidence="3" id="KW-1185">Reference proteome</keyword>
<accession>A0ABY7GKR7</accession>
<keyword evidence="1" id="KW-1133">Transmembrane helix</keyword>
<keyword evidence="1" id="KW-0812">Transmembrane</keyword>
<protein>
    <recommendedName>
        <fullName evidence="4">RING-type E3 ubiquitin transferase</fullName>
    </recommendedName>
</protein>
<proteinExistence type="predicted"/>
<feature type="transmembrane region" description="Helical" evidence="1">
    <location>
        <begin position="31"/>
        <end position="52"/>
    </location>
</feature>
<dbReference type="Proteomes" id="UP001162780">
    <property type="component" value="Chromosome"/>
</dbReference>
<sequence>MKGCLILLAVFATAFGLESMAIDALNLPHAWIPALLLAMGVTLLLGSFQGVLEAWRTQATPETDPLSWRDGQRVRIGGVLRALGPLLRAPFSGREVLLLSYNATAPHWDAVNRQSRPSFRGIALAPCALETASGNIALAGVPTFADIPEQQFFGVEHFERAANHLAGTAWDAAPDLSSVDMDTARAAFSGESGNLPTHLINRLARQALGMEDGRGSVEQYRQRLAQQHWLLRERVLTADTEVTVVATYRANPPRLDVGYGPATAQHAMTPGSAAQTAARGLGQTLIFVLILALLTAAGHYLVFHSGGTLYRELLERVVSR</sequence>
<dbReference type="EMBL" id="CP113517">
    <property type="protein sequence ID" value="WAR45101.1"/>
    <property type="molecule type" value="Genomic_DNA"/>
</dbReference>
<evidence type="ECO:0008006" key="4">
    <source>
        <dbReference type="Google" id="ProtNLM"/>
    </source>
</evidence>